<reference evidence="4" key="1">
    <citation type="submission" date="2019-04" db="EMBL/GenBank/DDBJ databases">
        <title>Genome sequence of Pseudomonas putida 1290, an auxin catabolizing strain.</title>
        <authorList>
            <person name="Laird T.S."/>
            <person name="Leveau J.H.J."/>
        </authorList>
    </citation>
    <scope>NUCLEOTIDE SEQUENCE [LARGE SCALE GENOMIC DNA]</scope>
    <source>
        <strain evidence="4">1290</strain>
    </source>
</reference>
<dbReference type="Proteomes" id="UP000298551">
    <property type="component" value="Chromosome"/>
</dbReference>
<dbReference type="AlphaFoldDB" id="A0A4D6XCF9"/>
<name>A0A4D6XCF9_PSEPU</name>
<evidence type="ECO:0000256" key="2">
    <source>
        <dbReference type="SAM" id="Phobius"/>
    </source>
</evidence>
<feature type="region of interest" description="Disordered" evidence="1">
    <location>
        <begin position="23"/>
        <end position="43"/>
    </location>
</feature>
<evidence type="ECO:0000256" key="1">
    <source>
        <dbReference type="SAM" id="MobiDB-lite"/>
    </source>
</evidence>
<gene>
    <name evidence="3" type="ORF">E6B08_19315</name>
</gene>
<sequence>MTRFSTCDHIKDGFAKAVPSFKVAPASAPQPEDDIQKKSVHTGRMNDMTREEIDTKLQLIEERLDRKVSDIANSVSDLQSANHRTVEALQNAKWWAIGTAIAVLAVFMGTLQWGLSAQKEENARFSAYIREDVKSIGDDVKEISKAVSEMRIRSETKAESSKN</sequence>
<organism evidence="3 4">
    <name type="scientific">Pseudomonas putida</name>
    <name type="common">Arthrobacter siderocapsulatus</name>
    <dbReference type="NCBI Taxonomy" id="303"/>
    <lineage>
        <taxon>Bacteria</taxon>
        <taxon>Pseudomonadati</taxon>
        <taxon>Pseudomonadota</taxon>
        <taxon>Gammaproteobacteria</taxon>
        <taxon>Pseudomonadales</taxon>
        <taxon>Pseudomonadaceae</taxon>
        <taxon>Pseudomonas</taxon>
    </lineage>
</organism>
<dbReference type="OrthoDB" id="9938342at2"/>
<evidence type="ECO:0000313" key="3">
    <source>
        <dbReference type="EMBL" id="QCI13383.1"/>
    </source>
</evidence>
<feature type="transmembrane region" description="Helical" evidence="2">
    <location>
        <begin position="94"/>
        <end position="115"/>
    </location>
</feature>
<keyword evidence="2" id="KW-0812">Transmembrane</keyword>
<proteinExistence type="predicted"/>
<evidence type="ECO:0000313" key="4">
    <source>
        <dbReference type="Proteomes" id="UP000298551"/>
    </source>
</evidence>
<dbReference type="RefSeq" id="WP_136915519.1">
    <property type="nucleotide sequence ID" value="NZ_CP039371.1"/>
</dbReference>
<keyword evidence="2" id="KW-0472">Membrane</keyword>
<accession>A0A4D6XCF9</accession>
<protein>
    <submittedName>
        <fullName evidence="3">Uncharacterized protein</fullName>
    </submittedName>
</protein>
<dbReference type="EMBL" id="CP039371">
    <property type="protein sequence ID" value="QCI13383.1"/>
    <property type="molecule type" value="Genomic_DNA"/>
</dbReference>
<keyword evidence="2" id="KW-1133">Transmembrane helix</keyword>